<reference evidence="2 3" key="1">
    <citation type="submission" date="2018-12" db="EMBL/GenBank/DDBJ databases">
        <authorList>
            <consortium name="Pathogen Informatics"/>
        </authorList>
    </citation>
    <scope>NUCLEOTIDE SEQUENCE [LARGE SCALE GENOMIC DNA]</scope>
    <source>
        <strain evidence="2 3">NCTC10126</strain>
    </source>
</reference>
<evidence type="ECO:0000313" key="1">
    <source>
        <dbReference type="EMBL" id="UUD35000.1"/>
    </source>
</evidence>
<gene>
    <name evidence="2" type="ORF">NCTC10126_00674</name>
    <name evidence="1" type="ORF">NPA07_04300</name>
</gene>
<dbReference type="AlphaFoldDB" id="A0A3P8MFA8"/>
<dbReference type="RefSeq" id="WP_126118388.1">
    <property type="nucleotide sequence ID" value="NZ_CP101806.1"/>
</dbReference>
<dbReference type="Proteomes" id="UP000280036">
    <property type="component" value="Unassembled WGS sequence"/>
</dbReference>
<dbReference type="GO" id="GO:0032259">
    <property type="term" value="P:methylation"/>
    <property type="evidence" value="ECO:0007669"/>
    <property type="project" value="UniProtKB-KW"/>
</dbReference>
<keyword evidence="2" id="KW-0489">Methyltransferase</keyword>
<name>A0A3P8MFA8_9BACT</name>
<keyword evidence="2" id="KW-0808">Transferase</keyword>
<proteinExistence type="predicted"/>
<accession>A0A3P8MFA8</accession>
<evidence type="ECO:0000313" key="4">
    <source>
        <dbReference type="Proteomes" id="UP001058569"/>
    </source>
</evidence>
<dbReference type="EMBL" id="UZVY01000001">
    <property type="protein sequence ID" value="VDR42173.1"/>
    <property type="molecule type" value="Genomic_DNA"/>
</dbReference>
<dbReference type="EMBL" id="CP101806">
    <property type="protein sequence ID" value="UUD35000.1"/>
    <property type="molecule type" value="Genomic_DNA"/>
</dbReference>
<keyword evidence="4" id="KW-1185">Reference proteome</keyword>
<organism evidence="2 3">
    <name type="scientific">Mycoplasmopsis caviae</name>
    <dbReference type="NCBI Taxonomy" id="55603"/>
    <lineage>
        <taxon>Bacteria</taxon>
        <taxon>Bacillati</taxon>
        <taxon>Mycoplasmatota</taxon>
        <taxon>Mycoplasmoidales</taxon>
        <taxon>Metamycoplasmataceae</taxon>
        <taxon>Mycoplasmopsis</taxon>
    </lineage>
</organism>
<dbReference type="Proteomes" id="UP001058569">
    <property type="component" value="Chromosome"/>
</dbReference>
<reference evidence="1" key="2">
    <citation type="submission" date="2022-07" db="EMBL/GenBank/DDBJ databases">
        <title>Complete genome of Mycoplasma caviae type strain G122.</title>
        <authorList>
            <person name="Spergser J."/>
        </authorList>
    </citation>
    <scope>NUCLEOTIDE SEQUENCE</scope>
    <source>
        <strain evidence="1">G122</strain>
    </source>
</reference>
<evidence type="ECO:0000313" key="2">
    <source>
        <dbReference type="EMBL" id="VDR42173.1"/>
    </source>
</evidence>
<protein>
    <submittedName>
        <fullName evidence="2">Adenine specific DNA methylase Mod</fullName>
    </submittedName>
</protein>
<sequence>MYKNKIGLINSDGSFIKNINDVCLSFPFKDCFLVGDQKEGDEKRNEVFFNTKIKKDEIDVLTLPKCFTKIKKYINGSYQNVTQYNEENLLIKGNNIFALYSLLPRFRGKVKLIF</sequence>
<dbReference type="GO" id="GO:0008168">
    <property type="term" value="F:methyltransferase activity"/>
    <property type="evidence" value="ECO:0007669"/>
    <property type="project" value="UniProtKB-KW"/>
</dbReference>
<dbReference type="OrthoDB" id="9800801at2"/>
<evidence type="ECO:0000313" key="3">
    <source>
        <dbReference type="Proteomes" id="UP000280036"/>
    </source>
</evidence>